<dbReference type="EMBL" id="MU839827">
    <property type="protein sequence ID" value="KAK1760980.1"/>
    <property type="molecule type" value="Genomic_DNA"/>
</dbReference>
<evidence type="ECO:0000313" key="1">
    <source>
        <dbReference type="EMBL" id="KAK1760980.1"/>
    </source>
</evidence>
<organism evidence="1 2">
    <name type="scientific">Echria macrotheca</name>
    <dbReference type="NCBI Taxonomy" id="438768"/>
    <lineage>
        <taxon>Eukaryota</taxon>
        <taxon>Fungi</taxon>
        <taxon>Dikarya</taxon>
        <taxon>Ascomycota</taxon>
        <taxon>Pezizomycotina</taxon>
        <taxon>Sordariomycetes</taxon>
        <taxon>Sordariomycetidae</taxon>
        <taxon>Sordariales</taxon>
        <taxon>Schizotheciaceae</taxon>
        <taxon>Echria</taxon>
    </lineage>
</organism>
<sequence>MNVASRECGTEQVRWRPACLPLPGSGLSASRRAIIRWPSMLPPSFSAERFATPVPRQVVMPSTISLDNRAKTKKISGFARPSVVTRPRHSRVRAKGRALTLGLCLWIDTQREESGMKTARPRREPESQVVGRRAWVSPIPAQLRSGVARLCHAGSSLLLPSSRRLSTLVGSGRRPVSSASLGRRLHRHARVPPQLRPYHPNLNHTCAPKSTYLQATCRLTRLATGRQRPSRRESTVIKRLQPRGQLWSSSLARRRSLPLLAARCEHRGHLADLKRLEIR</sequence>
<keyword evidence="2" id="KW-1185">Reference proteome</keyword>
<protein>
    <submittedName>
        <fullName evidence="1">Uncharacterized protein</fullName>
    </submittedName>
</protein>
<accession>A0AAJ0FHD3</accession>
<comment type="caution">
    <text evidence="1">The sequence shown here is derived from an EMBL/GenBank/DDBJ whole genome shotgun (WGS) entry which is preliminary data.</text>
</comment>
<name>A0AAJ0FHD3_9PEZI</name>
<dbReference type="AlphaFoldDB" id="A0AAJ0FHD3"/>
<gene>
    <name evidence="1" type="ORF">QBC47DRAFT_19230</name>
</gene>
<evidence type="ECO:0000313" key="2">
    <source>
        <dbReference type="Proteomes" id="UP001239445"/>
    </source>
</evidence>
<proteinExistence type="predicted"/>
<dbReference type="Proteomes" id="UP001239445">
    <property type="component" value="Unassembled WGS sequence"/>
</dbReference>
<reference evidence="1" key="1">
    <citation type="submission" date="2023-06" db="EMBL/GenBank/DDBJ databases">
        <title>Genome-scale phylogeny and comparative genomics of the fungal order Sordariales.</title>
        <authorList>
            <consortium name="Lawrence Berkeley National Laboratory"/>
            <person name="Hensen N."/>
            <person name="Bonometti L."/>
            <person name="Westerberg I."/>
            <person name="Brannstrom I.O."/>
            <person name="Guillou S."/>
            <person name="Cros-Aarteil S."/>
            <person name="Calhoun S."/>
            <person name="Haridas S."/>
            <person name="Kuo A."/>
            <person name="Mondo S."/>
            <person name="Pangilinan J."/>
            <person name="Riley R."/>
            <person name="Labutti K."/>
            <person name="Andreopoulos B."/>
            <person name="Lipzen A."/>
            <person name="Chen C."/>
            <person name="Yanf M."/>
            <person name="Daum C."/>
            <person name="Ng V."/>
            <person name="Clum A."/>
            <person name="Steindorff A."/>
            <person name="Ohm R."/>
            <person name="Martin F."/>
            <person name="Silar P."/>
            <person name="Natvig D."/>
            <person name="Lalanne C."/>
            <person name="Gautier V."/>
            <person name="Ament-Velasquez S.L."/>
            <person name="Kruys A."/>
            <person name="Hutchinson M.I."/>
            <person name="Powell A.J."/>
            <person name="Barry K."/>
            <person name="Miller A.N."/>
            <person name="Grigoriev I.V."/>
            <person name="Debuchy R."/>
            <person name="Gladieux P."/>
            <person name="Thoren M.H."/>
            <person name="Johannesson H."/>
        </authorList>
    </citation>
    <scope>NUCLEOTIDE SEQUENCE</scope>
    <source>
        <strain evidence="1">PSN4</strain>
    </source>
</reference>